<name>A0AAI8V8E0_9PEZI</name>
<evidence type="ECO:0000256" key="3">
    <source>
        <dbReference type="ARBA" id="ARBA00022989"/>
    </source>
</evidence>
<gene>
    <name evidence="9" type="ORF">KHLLAP_LOCUS707</name>
</gene>
<feature type="region of interest" description="Disordered" evidence="6">
    <location>
        <begin position="371"/>
        <end position="402"/>
    </location>
</feature>
<dbReference type="Proteomes" id="UP001295740">
    <property type="component" value="Unassembled WGS sequence"/>
</dbReference>
<dbReference type="InterPro" id="IPR049326">
    <property type="entry name" value="Rhodopsin_dom_fungi"/>
</dbReference>
<dbReference type="PANTHER" id="PTHR33048:SF158">
    <property type="entry name" value="MEMBRANE PROTEIN PTH11-LIKE, PUTATIVE-RELATED"/>
    <property type="match status" value="1"/>
</dbReference>
<keyword evidence="10" id="KW-1185">Reference proteome</keyword>
<comment type="similarity">
    <text evidence="5">Belongs to the SAT4 family.</text>
</comment>
<evidence type="ECO:0000313" key="10">
    <source>
        <dbReference type="Proteomes" id="UP001295740"/>
    </source>
</evidence>
<feature type="transmembrane region" description="Helical" evidence="7">
    <location>
        <begin position="212"/>
        <end position="231"/>
    </location>
</feature>
<comment type="subcellular location">
    <subcellularLocation>
        <location evidence="1">Membrane</location>
        <topology evidence="1">Multi-pass membrane protein</topology>
    </subcellularLocation>
</comment>
<evidence type="ECO:0000256" key="2">
    <source>
        <dbReference type="ARBA" id="ARBA00022692"/>
    </source>
</evidence>
<comment type="caution">
    <text evidence="9">The sequence shown here is derived from an EMBL/GenBank/DDBJ whole genome shotgun (WGS) entry which is preliminary data.</text>
</comment>
<feature type="compositionally biased region" description="Polar residues" evidence="6">
    <location>
        <begin position="371"/>
        <end position="384"/>
    </location>
</feature>
<sequence length="402" mass="44415">MVSPAEETPIALVLSQIPALEPPPGETPNFIDPTSRAQLARIVISVTLPLMLLFLAARTYTRVKIFHALGADDYLCIVAAASVVAYSGVTLTLLGHPLGPHQWDVPLSQFNAEFLKGTLTSICLYAISSLFVKSALLVLYLRIFRPVERATKMIWAGIIIIVLFYVITIVLNIIDCVPIDRTTPVPDAEEWEAKLKESHCSQPVYNLSAAQGVFSVISDFYVLLIPMSLVLKVRLPLSRKFGIASIFLTGLLACALSATSTVFRFKQLNSYDFTWDSIPIYTLRAAELNIGIICSCLPVVFVLLKRVIHSDHFGFLRRRITPGLQRGTQSPSNPVTSQMNEYRFANGIPRGELPVRPRPVATHLRSFVRSIHSSNPRHTSQASNYAEIASIDNGSSTEPRRG</sequence>
<dbReference type="Pfam" id="PF20684">
    <property type="entry name" value="Fung_rhodopsin"/>
    <property type="match status" value="1"/>
</dbReference>
<feature type="compositionally biased region" description="Polar residues" evidence="6">
    <location>
        <begin position="392"/>
        <end position="402"/>
    </location>
</feature>
<dbReference type="PANTHER" id="PTHR33048">
    <property type="entry name" value="PTH11-LIKE INTEGRAL MEMBRANE PROTEIN (AFU_ORTHOLOGUE AFUA_5G11245)"/>
    <property type="match status" value="1"/>
</dbReference>
<evidence type="ECO:0000313" key="9">
    <source>
        <dbReference type="EMBL" id="CAJ2500239.1"/>
    </source>
</evidence>
<dbReference type="InterPro" id="IPR052337">
    <property type="entry name" value="SAT4-like"/>
</dbReference>
<keyword evidence="2 7" id="KW-0812">Transmembrane</keyword>
<evidence type="ECO:0000256" key="7">
    <source>
        <dbReference type="SAM" id="Phobius"/>
    </source>
</evidence>
<evidence type="ECO:0000256" key="5">
    <source>
        <dbReference type="ARBA" id="ARBA00038359"/>
    </source>
</evidence>
<keyword evidence="3 7" id="KW-1133">Transmembrane helix</keyword>
<evidence type="ECO:0000256" key="1">
    <source>
        <dbReference type="ARBA" id="ARBA00004141"/>
    </source>
</evidence>
<organism evidence="9 10">
    <name type="scientific">Anthostomella pinea</name>
    <dbReference type="NCBI Taxonomy" id="933095"/>
    <lineage>
        <taxon>Eukaryota</taxon>
        <taxon>Fungi</taxon>
        <taxon>Dikarya</taxon>
        <taxon>Ascomycota</taxon>
        <taxon>Pezizomycotina</taxon>
        <taxon>Sordariomycetes</taxon>
        <taxon>Xylariomycetidae</taxon>
        <taxon>Xylariales</taxon>
        <taxon>Xylariaceae</taxon>
        <taxon>Anthostomella</taxon>
    </lineage>
</organism>
<feature type="domain" description="Rhodopsin" evidence="8">
    <location>
        <begin position="57"/>
        <end position="306"/>
    </location>
</feature>
<reference evidence="9" key="1">
    <citation type="submission" date="2023-10" db="EMBL/GenBank/DDBJ databases">
        <authorList>
            <person name="Hackl T."/>
        </authorList>
    </citation>
    <scope>NUCLEOTIDE SEQUENCE</scope>
</reference>
<protein>
    <submittedName>
        <fullName evidence="9">Uu.00g030920.m01.CDS01</fullName>
    </submittedName>
</protein>
<keyword evidence="4 7" id="KW-0472">Membrane</keyword>
<dbReference type="GO" id="GO:0016020">
    <property type="term" value="C:membrane"/>
    <property type="evidence" value="ECO:0007669"/>
    <property type="project" value="UniProtKB-SubCell"/>
</dbReference>
<feature type="transmembrane region" description="Helical" evidence="7">
    <location>
        <begin position="73"/>
        <end position="94"/>
    </location>
</feature>
<evidence type="ECO:0000259" key="8">
    <source>
        <dbReference type="Pfam" id="PF20684"/>
    </source>
</evidence>
<feature type="transmembrane region" description="Helical" evidence="7">
    <location>
        <begin position="243"/>
        <end position="265"/>
    </location>
</feature>
<evidence type="ECO:0000256" key="4">
    <source>
        <dbReference type="ARBA" id="ARBA00023136"/>
    </source>
</evidence>
<dbReference type="EMBL" id="CAUWAG010000003">
    <property type="protein sequence ID" value="CAJ2500239.1"/>
    <property type="molecule type" value="Genomic_DNA"/>
</dbReference>
<feature type="transmembrane region" description="Helical" evidence="7">
    <location>
        <begin position="153"/>
        <end position="174"/>
    </location>
</feature>
<evidence type="ECO:0000256" key="6">
    <source>
        <dbReference type="SAM" id="MobiDB-lite"/>
    </source>
</evidence>
<proteinExistence type="inferred from homology"/>
<accession>A0AAI8V8E0</accession>
<dbReference type="AlphaFoldDB" id="A0AAI8V8E0"/>
<feature type="transmembrane region" description="Helical" evidence="7">
    <location>
        <begin position="285"/>
        <end position="304"/>
    </location>
</feature>
<feature type="transmembrane region" description="Helical" evidence="7">
    <location>
        <begin position="114"/>
        <end position="141"/>
    </location>
</feature>
<feature type="transmembrane region" description="Helical" evidence="7">
    <location>
        <begin position="39"/>
        <end position="61"/>
    </location>
</feature>